<dbReference type="EMBL" id="ML978070">
    <property type="protein sequence ID" value="KAF2014597.1"/>
    <property type="molecule type" value="Genomic_DNA"/>
</dbReference>
<organism evidence="3 4">
    <name type="scientific">Aaosphaeria arxii CBS 175.79</name>
    <dbReference type="NCBI Taxonomy" id="1450172"/>
    <lineage>
        <taxon>Eukaryota</taxon>
        <taxon>Fungi</taxon>
        <taxon>Dikarya</taxon>
        <taxon>Ascomycota</taxon>
        <taxon>Pezizomycotina</taxon>
        <taxon>Dothideomycetes</taxon>
        <taxon>Pleosporomycetidae</taxon>
        <taxon>Pleosporales</taxon>
        <taxon>Pleosporales incertae sedis</taxon>
        <taxon>Aaosphaeria</taxon>
    </lineage>
</organism>
<keyword evidence="2" id="KW-0732">Signal</keyword>
<evidence type="ECO:0000256" key="1">
    <source>
        <dbReference type="SAM" id="MobiDB-lite"/>
    </source>
</evidence>
<dbReference type="OrthoDB" id="5215637at2759"/>
<evidence type="ECO:0000313" key="3">
    <source>
        <dbReference type="EMBL" id="KAF2014597.1"/>
    </source>
</evidence>
<keyword evidence="4" id="KW-1185">Reference proteome</keyword>
<feature type="compositionally biased region" description="Low complexity" evidence="1">
    <location>
        <begin position="156"/>
        <end position="186"/>
    </location>
</feature>
<sequence>MRTQLPSILTALSVVSYARTAFGACYFDTGDLVTEPDYLKCVDTPTCCALNRTSSRSKDECLPNGLCENTALSNNNVETVTYWRDWCSNEDWSNGKCLSICIPTDTNQRFKTQQVTPCTGKSDSSKWCCGDTTACCTDDDKSGAVVLAATFGQSISSSTSSPTSTPTTASSSHPASTTAASSTSPSSTPPPASKVVAGRRV</sequence>
<evidence type="ECO:0000256" key="2">
    <source>
        <dbReference type="SAM" id="SignalP"/>
    </source>
</evidence>
<gene>
    <name evidence="3" type="ORF">BU24DRAFT_217250</name>
</gene>
<dbReference type="RefSeq" id="XP_033382936.1">
    <property type="nucleotide sequence ID" value="XM_033522013.1"/>
</dbReference>
<accession>A0A6A5XP29</accession>
<dbReference type="GeneID" id="54279410"/>
<feature type="signal peptide" evidence="2">
    <location>
        <begin position="1"/>
        <end position="23"/>
    </location>
</feature>
<evidence type="ECO:0000313" key="4">
    <source>
        <dbReference type="Proteomes" id="UP000799778"/>
    </source>
</evidence>
<proteinExistence type="predicted"/>
<protein>
    <submittedName>
        <fullName evidence="3">Uncharacterized protein</fullName>
    </submittedName>
</protein>
<name>A0A6A5XP29_9PLEO</name>
<dbReference type="AlphaFoldDB" id="A0A6A5XP29"/>
<reference evidence="3" key="1">
    <citation type="journal article" date="2020" name="Stud. Mycol.">
        <title>101 Dothideomycetes genomes: a test case for predicting lifestyles and emergence of pathogens.</title>
        <authorList>
            <person name="Haridas S."/>
            <person name="Albert R."/>
            <person name="Binder M."/>
            <person name="Bloem J."/>
            <person name="Labutti K."/>
            <person name="Salamov A."/>
            <person name="Andreopoulos B."/>
            <person name="Baker S."/>
            <person name="Barry K."/>
            <person name="Bills G."/>
            <person name="Bluhm B."/>
            <person name="Cannon C."/>
            <person name="Castanera R."/>
            <person name="Culley D."/>
            <person name="Daum C."/>
            <person name="Ezra D."/>
            <person name="Gonzalez J."/>
            <person name="Henrissat B."/>
            <person name="Kuo A."/>
            <person name="Liang C."/>
            <person name="Lipzen A."/>
            <person name="Lutzoni F."/>
            <person name="Magnuson J."/>
            <person name="Mondo S."/>
            <person name="Nolan M."/>
            <person name="Ohm R."/>
            <person name="Pangilinan J."/>
            <person name="Park H.-J."/>
            <person name="Ramirez L."/>
            <person name="Alfaro M."/>
            <person name="Sun H."/>
            <person name="Tritt A."/>
            <person name="Yoshinaga Y."/>
            <person name="Zwiers L.-H."/>
            <person name="Turgeon B."/>
            <person name="Goodwin S."/>
            <person name="Spatafora J."/>
            <person name="Crous P."/>
            <person name="Grigoriev I."/>
        </authorList>
    </citation>
    <scope>NUCLEOTIDE SEQUENCE</scope>
    <source>
        <strain evidence="3">CBS 175.79</strain>
    </source>
</reference>
<dbReference type="Proteomes" id="UP000799778">
    <property type="component" value="Unassembled WGS sequence"/>
</dbReference>
<feature type="region of interest" description="Disordered" evidence="1">
    <location>
        <begin position="155"/>
        <end position="201"/>
    </location>
</feature>
<feature type="chain" id="PRO_5025686075" evidence="2">
    <location>
        <begin position="24"/>
        <end position="201"/>
    </location>
</feature>